<gene>
    <name evidence="11" type="primary">MC127R</name>
</gene>
<name>A0A858A200_9POXV</name>
<feature type="compositionally biased region" description="Basic and acidic residues" evidence="9">
    <location>
        <begin position="252"/>
        <end position="272"/>
    </location>
</feature>
<accession>A0A858A200</accession>
<feature type="region of interest" description="Disordered" evidence="9">
    <location>
        <begin position="1"/>
        <end position="42"/>
    </location>
</feature>
<dbReference type="GO" id="GO:0006281">
    <property type="term" value="P:DNA repair"/>
    <property type="evidence" value="ECO:0007669"/>
    <property type="project" value="UniProtKB-KW"/>
</dbReference>
<evidence type="ECO:0000313" key="10">
    <source>
        <dbReference type="EMBL" id="QHW16868.1"/>
    </source>
</evidence>
<keyword evidence="8" id="KW-0234">DNA repair</keyword>
<keyword evidence="3" id="KW-0540">Nuclease</keyword>
<dbReference type="GO" id="GO:0004518">
    <property type="term" value="F:nuclease activity"/>
    <property type="evidence" value="ECO:0007669"/>
    <property type="project" value="UniProtKB-KW"/>
</dbReference>
<dbReference type="Proteomes" id="UP000602142">
    <property type="component" value="Segment"/>
</dbReference>
<evidence type="ECO:0000256" key="3">
    <source>
        <dbReference type="ARBA" id="ARBA00022722"/>
    </source>
</evidence>
<evidence type="ECO:0000256" key="1">
    <source>
        <dbReference type="ARBA" id="ARBA00001946"/>
    </source>
</evidence>
<organism evidence="11 13">
    <name type="scientific">Molluscum contagiosum virus</name>
    <dbReference type="NCBI Taxonomy" id="10279"/>
    <lineage>
        <taxon>Viruses</taxon>
        <taxon>Varidnaviria</taxon>
        <taxon>Bamfordvirae</taxon>
        <taxon>Nucleocytoviricota</taxon>
        <taxon>Pokkesviricetes</taxon>
        <taxon>Chitovirales</taxon>
        <taxon>Poxviridae</taxon>
        <taxon>Chordopoxvirinae</taxon>
        <taxon>Molluscipoxvirus</taxon>
        <taxon>Molluscipoxvirus molluscum</taxon>
    </lineage>
</organism>
<keyword evidence="6" id="KW-0460">Magnesium</keyword>
<dbReference type="EMBL" id="MN931743">
    <property type="protein sequence ID" value="QHW17050.1"/>
    <property type="molecule type" value="Genomic_DNA"/>
</dbReference>
<evidence type="ECO:0000256" key="9">
    <source>
        <dbReference type="SAM" id="MobiDB-lite"/>
    </source>
</evidence>
<evidence type="ECO:0000313" key="13">
    <source>
        <dbReference type="Proteomes" id="UP000610093"/>
    </source>
</evidence>
<comment type="similarity">
    <text evidence="2">Belongs to the RuvC family. Poxviruses-type subfamily.</text>
</comment>
<reference evidence="11" key="1">
    <citation type="submission" date="2020-01" db="EMBL/GenBank/DDBJ databases">
        <title>Global genomic diversity of Molluscum contagiosum virus.</title>
        <authorList>
            <person name="Zorec T.M."/>
            <person name="Skubic L."/>
            <person name="Hosnjak L."/>
            <person name="Trcko K."/>
            <person name="Poljak M."/>
        </authorList>
    </citation>
    <scope>NUCLEOTIDE SEQUENCE</scope>
    <source>
        <strain evidence="10">MCV1_P02S01A</strain>
        <strain evidence="11">MCV1_P02S01B</strain>
        <strain evidence="12">MCV1_P02S02A</strain>
    </source>
</reference>
<dbReference type="GO" id="GO:0000287">
    <property type="term" value="F:magnesium ion binding"/>
    <property type="evidence" value="ECO:0007669"/>
    <property type="project" value="InterPro"/>
</dbReference>
<dbReference type="Proteomes" id="UP000613226">
    <property type="component" value="Segment"/>
</dbReference>
<evidence type="ECO:0000256" key="2">
    <source>
        <dbReference type="ARBA" id="ARBA00008810"/>
    </source>
</evidence>
<dbReference type="Pfam" id="PF04848">
    <property type="entry name" value="Pox_A22"/>
    <property type="match status" value="1"/>
</dbReference>
<feature type="compositionally biased region" description="Basic and acidic residues" evidence="9">
    <location>
        <begin position="1"/>
        <end position="20"/>
    </location>
</feature>
<dbReference type="SUPFAM" id="SSF53098">
    <property type="entry name" value="Ribonuclease H-like"/>
    <property type="match status" value="1"/>
</dbReference>
<keyword evidence="7" id="KW-0233">DNA recombination</keyword>
<proteinExistence type="inferred from homology"/>
<dbReference type="InterPro" id="IPR012337">
    <property type="entry name" value="RNaseH-like_sf"/>
</dbReference>
<feature type="region of interest" description="Disordered" evidence="9">
    <location>
        <begin position="252"/>
        <end position="297"/>
    </location>
</feature>
<evidence type="ECO:0000256" key="6">
    <source>
        <dbReference type="ARBA" id="ARBA00022842"/>
    </source>
</evidence>
<dbReference type="GO" id="GO:0006310">
    <property type="term" value="P:DNA recombination"/>
    <property type="evidence" value="ECO:0007669"/>
    <property type="project" value="UniProtKB-KW"/>
</dbReference>
<dbReference type="GO" id="GO:0000400">
    <property type="term" value="F:four-way junction DNA binding"/>
    <property type="evidence" value="ECO:0007669"/>
    <property type="project" value="InterPro"/>
</dbReference>
<protein>
    <submittedName>
        <fullName evidence="11">MC127R</fullName>
    </submittedName>
</protein>
<evidence type="ECO:0000256" key="8">
    <source>
        <dbReference type="ARBA" id="ARBA00023204"/>
    </source>
</evidence>
<evidence type="ECO:0000313" key="12">
    <source>
        <dbReference type="EMBL" id="QHW17232.1"/>
    </source>
</evidence>
<dbReference type="GO" id="GO:0016788">
    <property type="term" value="F:hydrolase activity, acting on ester bonds"/>
    <property type="evidence" value="ECO:0007669"/>
    <property type="project" value="InterPro"/>
</dbReference>
<dbReference type="InterPro" id="IPR006932">
    <property type="entry name" value="HJ-resolvase_A22"/>
</dbReference>
<evidence type="ECO:0000256" key="4">
    <source>
        <dbReference type="ARBA" id="ARBA00022763"/>
    </source>
</evidence>
<sequence length="297" mass="33489">MPQKARWQDTVRMRSPEKKPSPSPRSPAPRSKGTSARPEQDVHVVCSIDVGTRNPARTLLEIRGEHLRVLSVDKLDWSTDWEHRVARDVCSVRADVVLVEKQGPRSPHAKFLHFMRGLLFGQTPVLCRNPALRGGSYRARKRRSVQLFLRRLSFFGIDTRELRAHSKLDDVADSFHMALEYALARAAQAERARESATARARQAGANVAAGFRACPEPLSRADTPPHRRRRARVTQASELLVAVRHDRSCVRQAENKERAWHTPKLDAPRRTETFAQGEESTDLRAGGLENRNSNGHG</sequence>
<keyword evidence="5" id="KW-0378">Hydrolase</keyword>
<evidence type="ECO:0000256" key="7">
    <source>
        <dbReference type="ARBA" id="ARBA00023172"/>
    </source>
</evidence>
<dbReference type="EMBL" id="MN931742">
    <property type="protein sequence ID" value="QHW16868.1"/>
    <property type="molecule type" value="Genomic_DNA"/>
</dbReference>
<comment type="cofactor">
    <cofactor evidence="1">
        <name>Mg(2+)</name>
        <dbReference type="ChEBI" id="CHEBI:18420"/>
    </cofactor>
</comment>
<keyword evidence="4" id="KW-0227">DNA damage</keyword>
<evidence type="ECO:0000256" key="5">
    <source>
        <dbReference type="ARBA" id="ARBA00022801"/>
    </source>
</evidence>
<dbReference type="Proteomes" id="UP000610093">
    <property type="component" value="Segment"/>
</dbReference>
<evidence type="ECO:0000313" key="11">
    <source>
        <dbReference type="EMBL" id="QHW17050.1"/>
    </source>
</evidence>
<dbReference type="EMBL" id="MN931744">
    <property type="protein sequence ID" value="QHW17232.1"/>
    <property type="molecule type" value="Genomic_DNA"/>
</dbReference>